<name>A0ABS9HMM3_9CORY</name>
<dbReference type="InterPro" id="IPR010093">
    <property type="entry name" value="SinI_DNA-bd"/>
</dbReference>
<dbReference type="SUPFAM" id="SSF46955">
    <property type="entry name" value="Putative DNA-binding domain"/>
    <property type="match status" value="1"/>
</dbReference>
<dbReference type="Pfam" id="PF12728">
    <property type="entry name" value="HTH_17"/>
    <property type="match status" value="1"/>
</dbReference>
<evidence type="ECO:0000313" key="3">
    <source>
        <dbReference type="Proteomes" id="UP001200604"/>
    </source>
</evidence>
<dbReference type="Proteomes" id="UP001200604">
    <property type="component" value="Unassembled WGS sequence"/>
</dbReference>
<sequence>MAINNAQQKHDATAEQSEVTVSRDALRKLNHVLDNSPQQFIDVALEPSGESITLPRPVALALREVLENAAAGQSISIVPEHTEITTQQAADLLNVSRPYVVKLIDEGALPGHKVGAHRRVYASDVEEYKRAREITTRKAADELAALTEEMGLYSLERSTTS</sequence>
<evidence type="ECO:0000259" key="1">
    <source>
        <dbReference type="Pfam" id="PF12728"/>
    </source>
</evidence>
<gene>
    <name evidence="2" type="ORF">L3H44_07500</name>
</gene>
<proteinExistence type="predicted"/>
<dbReference type="EMBL" id="JAKJKU010000003">
    <property type="protein sequence ID" value="MCF6774252.1"/>
    <property type="molecule type" value="Genomic_DNA"/>
</dbReference>
<dbReference type="NCBIfam" id="TIGR01764">
    <property type="entry name" value="excise"/>
    <property type="match status" value="1"/>
</dbReference>
<evidence type="ECO:0000313" key="2">
    <source>
        <dbReference type="EMBL" id="MCF6774252.1"/>
    </source>
</evidence>
<comment type="caution">
    <text evidence="2">The sequence shown here is derived from an EMBL/GenBank/DDBJ whole genome shotgun (WGS) entry which is preliminary data.</text>
</comment>
<protein>
    <submittedName>
        <fullName evidence="2">Helix-turn-helix domain-containing protein</fullName>
    </submittedName>
</protein>
<accession>A0ABS9HMM3</accession>
<reference evidence="2 3" key="1">
    <citation type="submission" date="2022-01" db="EMBL/GenBank/DDBJ databases">
        <title>Identification and Characterization of Corynebacterium sp.</title>
        <authorList>
            <person name="Luo Q."/>
            <person name="Qu P."/>
            <person name="Chen Q."/>
        </authorList>
    </citation>
    <scope>NUCLEOTIDE SEQUENCE [LARGE SCALE GENOMIC DNA]</scope>
    <source>
        <strain evidence="2 3">MC-12</strain>
    </source>
</reference>
<dbReference type="GeneID" id="92726749"/>
<feature type="domain" description="Helix-turn-helix" evidence="1">
    <location>
        <begin position="85"/>
        <end position="132"/>
    </location>
</feature>
<dbReference type="InterPro" id="IPR009061">
    <property type="entry name" value="DNA-bd_dom_put_sf"/>
</dbReference>
<keyword evidence="3" id="KW-1185">Reference proteome</keyword>
<dbReference type="InterPro" id="IPR041657">
    <property type="entry name" value="HTH_17"/>
</dbReference>
<dbReference type="RefSeq" id="WP_046203246.1">
    <property type="nucleotide sequence ID" value="NZ_JAFFSY010000002.1"/>
</dbReference>
<organism evidence="2 3">
    <name type="scientific">Corynebacterium parakroppenstedtii</name>
    <dbReference type="NCBI Taxonomy" id="2828363"/>
    <lineage>
        <taxon>Bacteria</taxon>
        <taxon>Bacillati</taxon>
        <taxon>Actinomycetota</taxon>
        <taxon>Actinomycetes</taxon>
        <taxon>Mycobacteriales</taxon>
        <taxon>Corynebacteriaceae</taxon>
        <taxon>Corynebacterium</taxon>
    </lineage>
</organism>